<dbReference type="PANTHER" id="PTHR30616">
    <property type="entry name" value="UNCHARACTERIZED PROTEIN YFIH"/>
    <property type="match status" value="1"/>
</dbReference>
<dbReference type="CDD" id="cd16833">
    <property type="entry name" value="YfiH"/>
    <property type="match status" value="1"/>
</dbReference>
<protein>
    <recommendedName>
        <fullName evidence="11">Purine nucleoside phosphorylase</fullName>
    </recommendedName>
</protein>
<keyword evidence="5" id="KW-0378">Hydrolase</keyword>
<evidence type="ECO:0000256" key="6">
    <source>
        <dbReference type="ARBA" id="ARBA00022833"/>
    </source>
</evidence>
<evidence type="ECO:0000256" key="4">
    <source>
        <dbReference type="ARBA" id="ARBA00022723"/>
    </source>
</evidence>
<dbReference type="Pfam" id="PF02578">
    <property type="entry name" value="Cu-oxidase_4"/>
    <property type="match status" value="1"/>
</dbReference>
<comment type="catalytic activity">
    <reaction evidence="7">
        <text>adenosine + H2O + H(+) = inosine + NH4(+)</text>
        <dbReference type="Rhea" id="RHEA:24408"/>
        <dbReference type="ChEBI" id="CHEBI:15377"/>
        <dbReference type="ChEBI" id="CHEBI:15378"/>
        <dbReference type="ChEBI" id="CHEBI:16335"/>
        <dbReference type="ChEBI" id="CHEBI:17596"/>
        <dbReference type="ChEBI" id="CHEBI:28938"/>
        <dbReference type="EC" id="3.5.4.4"/>
    </reaction>
    <physiologicalReaction direction="left-to-right" evidence="7">
        <dbReference type="Rhea" id="RHEA:24409"/>
    </physiologicalReaction>
</comment>
<comment type="catalytic activity">
    <reaction evidence="9">
        <text>S-methyl-5'-thioadenosine + phosphate = 5-(methylsulfanyl)-alpha-D-ribose 1-phosphate + adenine</text>
        <dbReference type="Rhea" id="RHEA:11852"/>
        <dbReference type="ChEBI" id="CHEBI:16708"/>
        <dbReference type="ChEBI" id="CHEBI:17509"/>
        <dbReference type="ChEBI" id="CHEBI:43474"/>
        <dbReference type="ChEBI" id="CHEBI:58533"/>
        <dbReference type="EC" id="2.4.2.28"/>
    </reaction>
    <physiologicalReaction direction="left-to-right" evidence="9">
        <dbReference type="Rhea" id="RHEA:11853"/>
    </physiologicalReaction>
</comment>
<evidence type="ECO:0000256" key="3">
    <source>
        <dbReference type="ARBA" id="ARBA00022679"/>
    </source>
</evidence>
<dbReference type="SUPFAM" id="SSF64438">
    <property type="entry name" value="CNF1/YfiH-like putative cysteine hydrolases"/>
    <property type="match status" value="1"/>
</dbReference>
<dbReference type="InterPro" id="IPR003730">
    <property type="entry name" value="Cu_polyphenol_OxRdtase"/>
</dbReference>
<dbReference type="EMBL" id="UINC01177008">
    <property type="protein sequence ID" value="SVD84417.1"/>
    <property type="molecule type" value="Genomic_DNA"/>
</dbReference>
<dbReference type="GO" id="GO:0016787">
    <property type="term" value="F:hydrolase activity"/>
    <property type="evidence" value="ECO:0007669"/>
    <property type="project" value="UniProtKB-KW"/>
</dbReference>
<evidence type="ECO:0000256" key="8">
    <source>
        <dbReference type="ARBA" id="ARBA00048968"/>
    </source>
</evidence>
<sequence length="190" mass="21153">LAEEVGLSSNNFATPEQVHSNQVQWIEKSGKYKGVDGLITSNRNLILTLKVADCVPVFFYDSQTDIIGLVHSGWRGTTSGIIPNTIELMQQRGSYIGNVSIYMGPAICVCCYEVDLDVASLFNIKAKLKLDNKKWKVDMHHQISLQLTDLGILSHNIHISRLCTFESVQCHSYRRDGTAAGRMYAFSGLI</sequence>
<dbReference type="GO" id="GO:0005507">
    <property type="term" value="F:copper ion binding"/>
    <property type="evidence" value="ECO:0007669"/>
    <property type="project" value="TreeGrafter"/>
</dbReference>
<evidence type="ECO:0008006" key="11">
    <source>
        <dbReference type="Google" id="ProtNLM"/>
    </source>
</evidence>
<organism evidence="10">
    <name type="scientific">marine metagenome</name>
    <dbReference type="NCBI Taxonomy" id="408172"/>
    <lineage>
        <taxon>unclassified sequences</taxon>
        <taxon>metagenomes</taxon>
        <taxon>ecological metagenomes</taxon>
    </lineage>
</organism>
<comment type="catalytic activity">
    <reaction evidence="1">
        <text>inosine + phosphate = alpha-D-ribose 1-phosphate + hypoxanthine</text>
        <dbReference type="Rhea" id="RHEA:27646"/>
        <dbReference type="ChEBI" id="CHEBI:17368"/>
        <dbReference type="ChEBI" id="CHEBI:17596"/>
        <dbReference type="ChEBI" id="CHEBI:43474"/>
        <dbReference type="ChEBI" id="CHEBI:57720"/>
        <dbReference type="EC" id="2.4.2.1"/>
    </reaction>
    <physiologicalReaction direction="left-to-right" evidence="1">
        <dbReference type="Rhea" id="RHEA:27647"/>
    </physiologicalReaction>
</comment>
<name>A0A382YM81_9ZZZZ</name>
<feature type="non-terminal residue" evidence="10">
    <location>
        <position position="1"/>
    </location>
</feature>
<accession>A0A382YM81</accession>
<keyword evidence="4" id="KW-0479">Metal-binding</keyword>
<evidence type="ECO:0000256" key="7">
    <source>
        <dbReference type="ARBA" id="ARBA00047989"/>
    </source>
</evidence>
<keyword evidence="3" id="KW-0808">Transferase</keyword>
<dbReference type="PANTHER" id="PTHR30616:SF2">
    <property type="entry name" value="PURINE NUCLEOSIDE PHOSPHORYLASE LACC1"/>
    <property type="match status" value="1"/>
</dbReference>
<keyword evidence="6" id="KW-0862">Zinc</keyword>
<dbReference type="Gene3D" id="3.60.140.10">
    <property type="entry name" value="CNF1/YfiH-like putative cysteine hydrolases"/>
    <property type="match status" value="1"/>
</dbReference>
<dbReference type="NCBIfam" id="TIGR00726">
    <property type="entry name" value="peptidoglycan editing factor PgeF"/>
    <property type="match status" value="1"/>
</dbReference>
<proteinExistence type="inferred from homology"/>
<comment type="catalytic activity">
    <reaction evidence="8">
        <text>adenosine + phosphate = alpha-D-ribose 1-phosphate + adenine</text>
        <dbReference type="Rhea" id="RHEA:27642"/>
        <dbReference type="ChEBI" id="CHEBI:16335"/>
        <dbReference type="ChEBI" id="CHEBI:16708"/>
        <dbReference type="ChEBI" id="CHEBI:43474"/>
        <dbReference type="ChEBI" id="CHEBI:57720"/>
        <dbReference type="EC" id="2.4.2.1"/>
    </reaction>
    <physiologicalReaction direction="left-to-right" evidence="8">
        <dbReference type="Rhea" id="RHEA:27643"/>
    </physiologicalReaction>
</comment>
<evidence type="ECO:0000313" key="10">
    <source>
        <dbReference type="EMBL" id="SVD84417.1"/>
    </source>
</evidence>
<comment type="similarity">
    <text evidence="2">Belongs to the purine nucleoside phosphorylase YfiH/LACC1 family.</text>
</comment>
<evidence type="ECO:0000256" key="1">
    <source>
        <dbReference type="ARBA" id="ARBA00000553"/>
    </source>
</evidence>
<dbReference type="GO" id="GO:0017061">
    <property type="term" value="F:S-methyl-5-thioadenosine phosphorylase activity"/>
    <property type="evidence" value="ECO:0007669"/>
    <property type="project" value="UniProtKB-EC"/>
</dbReference>
<reference evidence="10" key="1">
    <citation type="submission" date="2018-05" db="EMBL/GenBank/DDBJ databases">
        <authorList>
            <person name="Lanie J.A."/>
            <person name="Ng W.-L."/>
            <person name="Kazmierczak K.M."/>
            <person name="Andrzejewski T.M."/>
            <person name="Davidsen T.M."/>
            <person name="Wayne K.J."/>
            <person name="Tettelin H."/>
            <person name="Glass J.I."/>
            <person name="Rusch D."/>
            <person name="Podicherti R."/>
            <person name="Tsui H.-C.T."/>
            <person name="Winkler M.E."/>
        </authorList>
    </citation>
    <scope>NUCLEOTIDE SEQUENCE</scope>
</reference>
<dbReference type="AlphaFoldDB" id="A0A382YM81"/>
<evidence type="ECO:0000256" key="5">
    <source>
        <dbReference type="ARBA" id="ARBA00022801"/>
    </source>
</evidence>
<evidence type="ECO:0000256" key="2">
    <source>
        <dbReference type="ARBA" id="ARBA00007353"/>
    </source>
</evidence>
<dbReference type="InterPro" id="IPR011324">
    <property type="entry name" value="Cytotoxic_necrot_fac-like_cat"/>
</dbReference>
<evidence type="ECO:0000256" key="9">
    <source>
        <dbReference type="ARBA" id="ARBA00049893"/>
    </source>
</evidence>
<gene>
    <name evidence="10" type="ORF">METZ01_LOCUS437271</name>
</gene>
<dbReference type="InterPro" id="IPR038371">
    <property type="entry name" value="Cu_polyphenol_OxRdtase_sf"/>
</dbReference>